<evidence type="ECO:0008006" key="4">
    <source>
        <dbReference type="Google" id="ProtNLM"/>
    </source>
</evidence>
<reference evidence="3" key="1">
    <citation type="submission" date="2016-02" db="EMBL/GenBank/DDBJ databases">
        <authorList>
            <person name="Sanders J.G."/>
            <person name="Lin J.Y."/>
            <person name="Wertz J.T."/>
            <person name="Russell J.A."/>
            <person name="Moreau C.S."/>
            <person name="Powell S."/>
        </authorList>
    </citation>
    <scope>NUCLEOTIDE SEQUENCE [LARGE SCALE GENOMIC DNA]</scope>
    <source>
        <strain evidence="3">CAG34</strain>
    </source>
</reference>
<organism evidence="2 3">
    <name type="scientific">Cephaloticoccus primus</name>
    <dbReference type="NCBI Taxonomy" id="1548207"/>
    <lineage>
        <taxon>Bacteria</taxon>
        <taxon>Pseudomonadati</taxon>
        <taxon>Verrucomicrobiota</taxon>
        <taxon>Opitutia</taxon>
        <taxon>Opitutales</taxon>
        <taxon>Opitutaceae</taxon>
        <taxon>Cephaloticoccus</taxon>
    </lineage>
</organism>
<dbReference type="EMBL" id="LSZQ01000019">
    <property type="protein sequence ID" value="KXU37222.1"/>
    <property type="molecule type" value="Genomic_DNA"/>
</dbReference>
<protein>
    <recommendedName>
        <fullName evidence="4">Lipoprotein</fullName>
    </recommendedName>
</protein>
<proteinExistence type="predicted"/>
<comment type="caution">
    <text evidence="2">The sequence shown here is derived from an EMBL/GenBank/DDBJ whole genome shotgun (WGS) entry which is preliminary data.</text>
</comment>
<dbReference type="OrthoDB" id="6057861at2"/>
<keyword evidence="3" id="KW-1185">Reference proteome</keyword>
<gene>
    <name evidence="2" type="ORF">AXK11_02650</name>
</gene>
<name>A0A139SRR4_9BACT</name>
<dbReference type="STRING" id="1548207.AXK11_02650"/>
<evidence type="ECO:0000313" key="2">
    <source>
        <dbReference type="EMBL" id="KXU37222.1"/>
    </source>
</evidence>
<sequence length="200" mass="21783">MKSLRLTRSLAALAVALAAAFSPVAHAQASKAPAAPTKIEFLEEAYQLAWQSNPQPNYSKYEYLPAGETLARYENMLLLEQLSNGMDVTQVVRAQVESIKERKKTDSVAQFGGLIENPGTGEVLLDFLLSGHAEDGAIIVEWSAYRYSPVKAANGEPAVRLFGYSKRAYGSDAAMAFLEALDEQRDAFINAVVTAQVPRL</sequence>
<dbReference type="Proteomes" id="UP000070058">
    <property type="component" value="Unassembled WGS sequence"/>
</dbReference>
<evidence type="ECO:0000256" key="1">
    <source>
        <dbReference type="SAM" id="SignalP"/>
    </source>
</evidence>
<dbReference type="RefSeq" id="WP_068628996.1">
    <property type="nucleotide sequence ID" value="NZ_LSZQ01000019.1"/>
</dbReference>
<dbReference type="AlphaFoldDB" id="A0A139SRR4"/>
<feature type="signal peptide" evidence="1">
    <location>
        <begin position="1"/>
        <end position="27"/>
    </location>
</feature>
<feature type="chain" id="PRO_5007489598" description="Lipoprotein" evidence="1">
    <location>
        <begin position="28"/>
        <end position="200"/>
    </location>
</feature>
<evidence type="ECO:0000313" key="3">
    <source>
        <dbReference type="Proteomes" id="UP000070058"/>
    </source>
</evidence>
<accession>A0A139SRR4</accession>
<keyword evidence="1" id="KW-0732">Signal</keyword>